<evidence type="ECO:0000256" key="3">
    <source>
        <dbReference type="ARBA" id="ARBA00022840"/>
    </source>
</evidence>
<dbReference type="EMBL" id="CAJVPL010005810">
    <property type="protein sequence ID" value="CAG8660715.1"/>
    <property type="molecule type" value="Genomic_DNA"/>
</dbReference>
<dbReference type="AlphaFoldDB" id="A0A9N9E1J5"/>
<evidence type="ECO:0000313" key="8">
    <source>
        <dbReference type="Proteomes" id="UP000789831"/>
    </source>
</evidence>
<dbReference type="InterPro" id="IPR014729">
    <property type="entry name" value="Rossmann-like_a/b/a_fold"/>
</dbReference>
<organism evidence="7 8">
    <name type="scientific">Ambispora gerdemannii</name>
    <dbReference type="NCBI Taxonomy" id="144530"/>
    <lineage>
        <taxon>Eukaryota</taxon>
        <taxon>Fungi</taxon>
        <taxon>Fungi incertae sedis</taxon>
        <taxon>Mucoromycota</taxon>
        <taxon>Glomeromycotina</taxon>
        <taxon>Glomeromycetes</taxon>
        <taxon>Archaeosporales</taxon>
        <taxon>Ambisporaceae</taxon>
        <taxon>Ambispora</taxon>
    </lineage>
</organism>
<dbReference type="PANTHER" id="PTHR42765">
    <property type="entry name" value="SOLEUCYL-TRNA SYNTHETASE"/>
    <property type="match status" value="1"/>
</dbReference>
<dbReference type="PANTHER" id="PTHR42765:SF1">
    <property type="entry name" value="ISOLEUCINE--TRNA LIGASE, MITOCHONDRIAL"/>
    <property type="match status" value="1"/>
</dbReference>
<dbReference type="GO" id="GO:0004822">
    <property type="term" value="F:isoleucine-tRNA ligase activity"/>
    <property type="evidence" value="ECO:0007669"/>
    <property type="project" value="TreeGrafter"/>
</dbReference>
<evidence type="ECO:0000259" key="6">
    <source>
        <dbReference type="Pfam" id="PF00133"/>
    </source>
</evidence>
<dbReference type="Proteomes" id="UP000789831">
    <property type="component" value="Unassembled WGS sequence"/>
</dbReference>
<sequence>AVSDKPPYSTIITHGFILDEKGRKNAKLANASYGADILRLLVASSEYTTDVNIGKMRKYRNTARFMLGTLNDFNYIK</sequence>
<dbReference type="GO" id="GO:0005739">
    <property type="term" value="C:mitochondrion"/>
    <property type="evidence" value="ECO:0007669"/>
    <property type="project" value="TreeGrafter"/>
</dbReference>
<protein>
    <submittedName>
        <fullName evidence="7">8330_t:CDS:1</fullName>
    </submittedName>
</protein>
<name>A0A9N9E1J5_9GLOM</name>
<reference evidence="7" key="1">
    <citation type="submission" date="2021-06" db="EMBL/GenBank/DDBJ databases">
        <authorList>
            <person name="Kallberg Y."/>
            <person name="Tangrot J."/>
            <person name="Rosling A."/>
        </authorList>
    </citation>
    <scope>NUCLEOTIDE SEQUENCE</scope>
    <source>
        <strain evidence="7">MT106</strain>
    </source>
</reference>
<keyword evidence="3" id="KW-0067">ATP-binding</keyword>
<dbReference type="InterPro" id="IPR002300">
    <property type="entry name" value="aa-tRNA-synth_Ia"/>
</dbReference>
<dbReference type="GO" id="GO:0005524">
    <property type="term" value="F:ATP binding"/>
    <property type="evidence" value="ECO:0007669"/>
    <property type="project" value="UniProtKB-KW"/>
</dbReference>
<feature type="domain" description="Aminoacyl-tRNA synthetase class Ia" evidence="6">
    <location>
        <begin position="2"/>
        <end position="53"/>
    </location>
</feature>
<accession>A0A9N9E1J5</accession>
<keyword evidence="1" id="KW-0436">Ligase</keyword>
<dbReference type="InterPro" id="IPR050081">
    <property type="entry name" value="Ile-tRNA_ligase"/>
</dbReference>
<dbReference type="OrthoDB" id="10264412at2759"/>
<keyword evidence="4" id="KW-0648">Protein biosynthesis</keyword>
<dbReference type="GO" id="GO:0032543">
    <property type="term" value="P:mitochondrial translation"/>
    <property type="evidence" value="ECO:0007669"/>
    <property type="project" value="TreeGrafter"/>
</dbReference>
<dbReference type="SUPFAM" id="SSF52374">
    <property type="entry name" value="Nucleotidylyl transferase"/>
    <property type="match status" value="1"/>
</dbReference>
<dbReference type="Pfam" id="PF00133">
    <property type="entry name" value="tRNA-synt_1"/>
    <property type="match status" value="1"/>
</dbReference>
<keyword evidence="8" id="KW-1185">Reference proteome</keyword>
<dbReference type="GO" id="GO:0006428">
    <property type="term" value="P:isoleucyl-tRNA aminoacylation"/>
    <property type="evidence" value="ECO:0007669"/>
    <property type="project" value="TreeGrafter"/>
</dbReference>
<evidence type="ECO:0000256" key="4">
    <source>
        <dbReference type="ARBA" id="ARBA00022917"/>
    </source>
</evidence>
<feature type="non-terminal residue" evidence="7">
    <location>
        <position position="77"/>
    </location>
</feature>
<keyword evidence="2" id="KW-0547">Nucleotide-binding</keyword>
<gene>
    <name evidence="7" type="ORF">AGERDE_LOCUS11798</name>
</gene>
<evidence type="ECO:0000313" key="7">
    <source>
        <dbReference type="EMBL" id="CAG8660715.1"/>
    </source>
</evidence>
<comment type="caution">
    <text evidence="7">The sequence shown here is derived from an EMBL/GenBank/DDBJ whole genome shotgun (WGS) entry which is preliminary data.</text>
</comment>
<evidence type="ECO:0000256" key="1">
    <source>
        <dbReference type="ARBA" id="ARBA00022598"/>
    </source>
</evidence>
<evidence type="ECO:0000256" key="5">
    <source>
        <dbReference type="ARBA" id="ARBA00023146"/>
    </source>
</evidence>
<dbReference type="Gene3D" id="3.40.50.620">
    <property type="entry name" value="HUPs"/>
    <property type="match status" value="1"/>
</dbReference>
<proteinExistence type="predicted"/>
<keyword evidence="5" id="KW-0030">Aminoacyl-tRNA synthetase</keyword>
<evidence type="ECO:0000256" key="2">
    <source>
        <dbReference type="ARBA" id="ARBA00022741"/>
    </source>
</evidence>